<dbReference type="InterPro" id="IPR027791">
    <property type="entry name" value="Galactosyl_T_C"/>
</dbReference>
<dbReference type="Gene3D" id="3.90.550.10">
    <property type="entry name" value="Spore Coat Polysaccharide Biosynthesis Protein SpsA, Chain A"/>
    <property type="match status" value="1"/>
</dbReference>
<evidence type="ECO:0000256" key="1">
    <source>
        <dbReference type="ARBA" id="ARBA00004776"/>
    </source>
</evidence>
<dbReference type="STRING" id="574650.SAMN04487966_11120"/>
<evidence type="ECO:0000313" key="8">
    <source>
        <dbReference type="Proteomes" id="UP000198881"/>
    </source>
</evidence>
<proteinExistence type="inferred from homology"/>
<dbReference type="PANTHER" id="PTHR43179:SF12">
    <property type="entry name" value="GALACTOFURANOSYLTRANSFERASE GLFT2"/>
    <property type="match status" value="1"/>
</dbReference>
<dbReference type="GO" id="GO:0016757">
    <property type="term" value="F:glycosyltransferase activity"/>
    <property type="evidence" value="ECO:0007669"/>
    <property type="project" value="UniProtKB-KW"/>
</dbReference>
<keyword evidence="8" id="KW-1185">Reference proteome</keyword>
<reference evidence="7 8" key="1">
    <citation type="submission" date="2016-10" db="EMBL/GenBank/DDBJ databases">
        <authorList>
            <person name="de Groot N.N."/>
        </authorList>
    </citation>
    <scope>NUCLEOTIDE SEQUENCE [LARGE SCALE GENOMIC DNA]</scope>
    <source>
        <strain evidence="7 8">CGMCC 1.7054</strain>
    </source>
</reference>
<evidence type="ECO:0000313" key="7">
    <source>
        <dbReference type="EMBL" id="SFV24425.1"/>
    </source>
</evidence>
<dbReference type="Pfam" id="PF00535">
    <property type="entry name" value="Glycos_transf_2"/>
    <property type="match status" value="1"/>
</dbReference>
<feature type="domain" description="Galactosyltransferase C-terminal" evidence="6">
    <location>
        <begin position="187"/>
        <end position="233"/>
    </location>
</feature>
<dbReference type="InterPro" id="IPR029044">
    <property type="entry name" value="Nucleotide-diphossugar_trans"/>
</dbReference>
<protein>
    <submittedName>
        <fullName evidence="7">Glycosyltransferase, GT2 family</fullName>
    </submittedName>
</protein>
<dbReference type="CDD" id="cd00761">
    <property type="entry name" value="Glyco_tranf_GTA_type"/>
    <property type="match status" value="1"/>
</dbReference>
<comment type="similarity">
    <text evidence="2">Belongs to the glycosyltransferase 2 family.</text>
</comment>
<sequence>MRLSGGEADCSDWSDCSVLVITGGRDAHLERVVRGLERAVPRPAEVVVVFMDQPDGQVPETDLPVVVGHVNPPDGGGRLPLAEARNAAAELATRAVLVFLDVDCIPAQDAVGRLCRTVQEHPGSLVMGTPRYLEPDWLARGGASVGGAGSGASGPGADPDPLLRELSVLHAARAHLAEGPTQDWHLVWTLVLAVSAADHARLGGFDTGFSGYGAEDTDYSFRARDAGLALRHCGAEVFHQHHGVYRPPLHHVQDIVVNARRFRQVHGVWPMEGWLEQFEDLGLVRWDREGEVLEFLRAPTEAELTAARDDRRAY</sequence>
<feature type="domain" description="Glycosyltransferase 2-like" evidence="5">
    <location>
        <begin position="81"/>
        <end position="134"/>
    </location>
</feature>
<name>A0A1I7MR66_9MICC</name>
<comment type="pathway">
    <text evidence="1">Cell wall biogenesis; cell wall polysaccharide biosynthesis.</text>
</comment>
<dbReference type="PANTHER" id="PTHR43179">
    <property type="entry name" value="RHAMNOSYLTRANSFERASE WBBL"/>
    <property type="match status" value="1"/>
</dbReference>
<evidence type="ECO:0000259" key="5">
    <source>
        <dbReference type="Pfam" id="PF00535"/>
    </source>
</evidence>
<evidence type="ECO:0000256" key="3">
    <source>
        <dbReference type="ARBA" id="ARBA00022676"/>
    </source>
</evidence>
<dbReference type="EMBL" id="FPCG01000011">
    <property type="protein sequence ID" value="SFV24425.1"/>
    <property type="molecule type" value="Genomic_DNA"/>
</dbReference>
<evidence type="ECO:0000259" key="6">
    <source>
        <dbReference type="Pfam" id="PF02709"/>
    </source>
</evidence>
<dbReference type="Proteomes" id="UP000198881">
    <property type="component" value="Unassembled WGS sequence"/>
</dbReference>
<keyword evidence="4 7" id="KW-0808">Transferase</keyword>
<gene>
    <name evidence="7" type="ORF">SAMN04487966_11120</name>
</gene>
<dbReference type="Pfam" id="PF02709">
    <property type="entry name" value="Glyco_transf_7C"/>
    <property type="match status" value="1"/>
</dbReference>
<dbReference type="InterPro" id="IPR001173">
    <property type="entry name" value="Glyco_trans_2-like"/>
</dbReference>
<dbReference type="AlphaFoldDB" id="A0A1I7MR66"/>
<accession>A0A1I7MR66</accession>
<evidence type="ECO:0000256" key="4">
    <source>
        <dbReference type="ARBA" id="ARBA00022679"/>
    </source>
</evidence>
<keyword evidence="3" id="KW-0328">Glycosyltransferase</keyword>
<organism evidence="7 8">
    <name type="scientific">Micrococcus terreus</name>
    <dbReference type="NCBI Taxonomy" id="574650"/>
    <lineage>
        <taxon>Bacteria</taxon>
        <taxon>Bacillati</taxon>
        <taxon>Actinomycetota</taxon>
        <taxon>Actinomycetes</taxon>
        <taxon>Micrococcales</taxon>
        <taxon>Micrococcaceae</taxon>
        <taxon>Micrococcus</taxon>
    </lineage>
</organism>
<dbReference type="SUPFAM" id="SSF53448">
    <property type="entry name" value="Nucleotide-diphospho-sugar transferases"/>
    <property type="match status" value="1"/>
</dbReference>
<evidence type="ECO:0000256" key="2">
    <source>
        <dbReference type="ARBA" id="ARBA00006739"/>
    </source>
</evidence>